<evidence type="ECO:0000256" key="5">
    <source>
        <dbReference type="HAMAP-Rule" id="MF_00378"/>
    </source>
</evidence>
<dbReference type="GO" id="GO:0008855">
    <property type="term" value="F:exodeoxyribonuclease VII activity"/>
    <property type="evidence" value="ECO:0007669"/>
    <property type="project" value="UniProtKB-UniRule"/>
</dbReference>
<dbReference type="RefSeq" id="WP_084665947.1">
    <property type="nucleotide sequence ID" value="NZ_LT838272.1"/>
</dbReference>
<keyword evidence="10" id="KW-1185">Reference proteome</keyword>
<dbReference type="STRING" id="698762.SAMN00808754_2412"/>
<sequence length="414" mass="47062">MLNRQRILTISEVTFYIKALLDKDIRLSNLWVKGEISNLKWHSSGHLYFSLKDKVAALRCVMFQGRCRNLGFRPENGKQVIARGYISVYERDGLYQLYVQDLYPAGMGLIEAALQELKKRLEKEGLFDPTRKRPLPKLPQRIGLVTSLDGAAWRDVFTVVRRRYPGMGIVLAPASVQGETAVEEIVAAIENLNRWGKVDVIIVGRGGGSTEELSAFNTEEVARAIYASRIPVITAVGHETDYTIADLVADRRAPTPSAAAEMAVPVRAELEREVLKLKERLDRSVLYRLQFMKERLERLVQSRGLARPEQEIYSRQQYLDVLEQRLEAAWSLLWQERAKKLELLITRLEAASPLTVLRRGYAVCRTYPDGRVVRCSNEVNPGDRVEVILRAGALQCLVDKVEGERSWQEKEKGN</sequence>
<dbReference type="InterPro" id="IPR020579">
    <property type="entry name" value="Exonuc_VII_lsu_C"/>
</dbReference>
<dbReference type="CDD" id="cd04489">
    <property type="entry name" value="ExoVII_LU_OBF"/>
    <property type="match status" value="1"/>
</dbReference>
<evidence type="ECO:0000313" key="10">
    <source>
        <dbReference type="Proteomes" id="UP000192569"/>
    </source>
</evidence>
<gene>
    <name evidence="5" type="primary">xseA</name>
    <name evidence="9" type="ORF">SAMN00808754_2412</name>
</gene>
<evidence type="ECO:0000256" key="1">
    <source>
        <dbReference type="ARBA" id="ARBA00022490"/>
    </source>
</evidence>
<evidence type="ECO:0000256" key="4">
    <source>
        <dbReference type="ARBA" id="ARBA00022839"/>
    </source>
</evidence>
<dbReference type="PANTHER" id="PTHR30008:SF0">
    <property type="entry name" value="EXODEOXYRIBONUCLEASE 7 LARGE SUBUNIT"/>
    <property type="match status" value="1"/>
</dbReference>
<keyword evidence="1 5" id="KW-0963">Cytoplasm</keyword>
<dbReference type="InterPro" id="IPR003753">
    <property type="entry name" value="Exonuc_VII_L"/>
</dbReference>
<evidence type="ECO:0000259" key="8">
    <source>
        <dbReference type="Pfam" id="PF13742"/>
    </source>
</evidence>
<dbReference type="Pfam" id="PF02601">
    <property type="entry name" value="Exonuc_VII_L"/>
    <property type="match status" value="1"/>
</dbReference>
<dbReference type="NCBIfam" id="TIGR00237">
    <property type="entry name" value="xseA"/>
    <property type="match status" value="1"/>
</dbReference>
<dbReference type="GO" id="GO:0005737">
    <property type="term" value="C:cytoplasm"/>
    <property type="evidence" value="ECO:0007669"/>
    <property type="project" value="UniProtKB-SubCell"/>
</dbReference>
<dbReference type="InterPro" id="IPR025824">
    <property type="entry name" value="OB-fold_nuc-bd_dom"/>
</dbReference>
<evidence type="ECO:0000256" key="6">
    <source>
        <dbReference type="RuleBase" id="RU004355"/>
    </source>
</evidence>
<dbReference type="GO" id="GO:0003676">
    <property type="term" value="F:nucleic acid binding"/>
    <property type="evidence" value="ECO:0007669"/>
    <property type="project" value="InterPro"/>
</dbReference>
<comment type="subunit">
    <text evidence="5">Heterooligomer composed of large and small subunits.</text>
</comment>
<comment type="function">
    <text evidence="5">Bidirectionally degrades single-stranded DNA into large acid-insoluble oligonucleotides, which are then degraded further into small acid-soluble oligonucleotides.</text>
</comment>
<keyword evidence="4 5" id="KW-0269">Exonuclease</keyword>
<evidence type="ECO:0000256" key="3">
    <source>
        <dbReference type="ARBA" id="ARBA00022801"/>
    </source>
</evidence>
<dbReference type="OrthoDB" id="9802795at2"/>
<evidence type="ECO:0000259" key="7">
    <source>
        <dbReference type="Pfam" id="PF02601"/>
    </source>
</evidence>
<feature type="domain" description="Exonuclease VII large subunit C-terminal" evidence="7">
    <location>
        <begin position="126"/>
        <end position="342"/>
    </location>
</feature>
<feature type="domain" description="OB-fold nucleic acid binding" evidence="8">
    <location>
        <begin position="8"/>
        <end position="102"/>
    </location>
</feature>
<dbReference type="GO" id="GO:0009318">
    <property type="term" value="C:exodeoxyribonuclease VII complex"/>
    <property type="evidence" value="ECO:0007669"/>
    <property type="project" value="UniProtKB-UniRule"/>
</dbReference>
<comment type="subcellular location">
    <subcellularLocation>
        <location evidence="5 6">Cytoplasm</location>
    </subcellularLocation>
</comment>
<keyword evidence="3 5" id="KW-0378">Hydrolase</keyword>
<protein>
    <recommendedName>
        <fullName evidence="5">Exodeoxyribonuclease 7 large subunit</fullName>
        <ecNumber evidence="5">3.1.11.6</ecNumber>
    </recommendedName>
    <alternativeName>
        <fullName evidence="5">Exodeoxyribonuclease VII large subunit</fullName>
        <shortName evidence="5">Exonuclease VII large subunit</shortName>
    </alternativeName>
</protein>
<dbReference type="HAMAP" id="MF_00378">
    <property type="entry name" value="Exonuc_7_L"/>
    <property type="match status" value="1"/>
</dbReference>
<dbReference type="Pfam" id="PF13742">
    <property type="entry name" value="tRNA_anti_2"/>
    <property type="match status" value="1"/>
</dbReference>
<reference evidence="9 10" key="1">
    <citation type="submission" date="2017-04" db="EMBL/GenBank/DDBJ databases">
        <authorList>
            <person name="Afonso C.L."/>
            <person name="Miller P.J."/>
            <person name="Scott M.A."/>
            <person name="Spackman E."/>
            <person name="Goraichik I."/>
            <person name="Dimitrov K.M."/>
            <person name="Suarez D.L."/>
            <person name="Swayne D.E."/>
        </authorList>
    </citation>
    <scope>NUCLEOTIDE SEQUENCE [LARGE SCALE GENOMIC DNA]</scope>
    <source>
        <strain evidence="9 10">ToBE</strain>
    </source>
</reference>
<dbReference type="EC" id="3.1.11.6" evidence="5"/>
<dbReference type="AlphaFoldDB" id="A0A1W1VYX1"/>
<comment type="similarity">
    <text evidence="5 6">Belongs to the XseA family.</text>
</comment>
<dbReference type="Proteomes" id="UP000192569">
    <property type="component" value="Chromosome I"/>
</dbReference>
<proteinExistence type="inferred from homology"/>
<evidence type="ECO:0000313" key="9">
    <source>
        <dbReference type="EMBL" id="SMB98565.1"/>
    </source>
</evidence>
<dbReference type="PANTHER" id="PTHR30008">
    <property type="entry name" value="EXODEOXYRIBONUCLEASE 7 LARGE SUBUNIT"/>
    <property type="match status" value="1"/>
</dbReference>
<dbReference type="GO" id="GO:0006308">
    <property type="term" value="P:DNA catabolic process"/>
    <property type="evidence" value="ECO:0007669"/>
    <property type="project" value="UniProtKB-UniRule"/>
</dbReference>
<organism evidence="9 10">
    <name type="scientific">Thermanaeromonas toyohensis ToBE</name>
    <dbReference type="NCBI Taxonomy" id="698762"/>
    <lineage>
        <taxon>Bacteria</taxon>
        <taxon>Bacillati</taxon>
        <taxon>Bacillota</taxon>
        <taxon>Clostridia</taxon>
        <taxon>Neomoorellales</taxon>
        <taxon>Neomoorellaceae</taxon>
        <taxon>Thermanaeromonas</taxon>
    </lineage>
</organism>
<dbReference type="EMBL" id="LT838272">
    <property type="protein sequence ID" value="SMB98565.1"/>
    <property type="molecule type" value="Genomic_DNA"/>
</dbReference>
<keyword evidence="2 5" id="KW-0540">Nuclease</keyword>
<evidence type="ECO:0000256" key="2">
    <source>
        <dbReference type="ARBA" id="ARBA00022722"/>
    </source>
</evidence>
<comment type="catalytic activity">
    <reaction evidence="5 6">
        <text>Exonucleolytic cleavage in either 5'- to 3'- or 3'- to 5'-direction to yield nucleoside 5'-phosphates.</text>
        <dbReference type="EC" id="3.1.11.6"/>
    </reaction>
</comment>
<name>A0A1W1VYX1_9FIRM</name>
<accession>A0A1W1VYX1</accession>